<keyword evidence="2 6" id="KW-0853">WD repeat</keyword>
<dbReference type="FunCoup" id="G0V6L4">
    <property type="interactions" value="2269"/>
</dbReference>
<dbReference type="Gene3D" id="1.20.5.340">
    <property type="match status" value="1"/>
</dbReference>
<feature type="repeat" description="WD" evidence="6">
    <location>
        <begin position="573"/>
        <end position="614"/>
    </location>
</feature>
<sequence>MTSDTKYSQEKLNELLESIRQEFNKVSQEVNSYRLQNQKDYDFKINQQLAEMQQIRNTVYELELTYRKHKDSYQEEINRLKLEIAQKDKQIATLTNQKDGSAILPAIKNGPATTATTATTTDATSTLTPLISALGSQLPPGTAPIIQPPSATPGSSAPPQQLQQLQQPQQQQQQQQQQQIVPPMVQQGATALENNVQPPLIPSVPTQPLPKTVSSPADQQKPQEQQPAEPKITTTEEEKSTTTTEQVKTEGTNESAATTPAAADINHYLVPYNQRASSLKPIPPFLLNLESSDSPSKYKKQSDDYYVVFNPALPLELDVELHHSLNHSSVVCCVKFSNDGQFLATGCNKTTQIYRVSDGELIAKLSDDSVTSPDTSSATSGSTPSTDLYIRSVCFSPDGEFLATGAEDKLIRIWDIQERKIVMVLKGHEQDVYSLDYFPNGEKLVSGSGDRTVRIWDLRTGQCSLTLSIEYGVTTVAVSPNDGKFIAAGSLDRAVRVWDSTTGFLVERLDSENELGTGHRDSVYSVVFTRDGNEVVSGSLDKTVKLWNMRHSGNSNNESNDKGSASATCEVTYVGHKDFVLSVTTSQDDKYILSGSKDRGILFWDKESGNPLLMLQGHRNSVISVAVANGSALGPKYNVFATGSGDCKARIWKYSKISGEEEKIKEVQEEN</sequence>
<keyword evidence="3" id="KW-0677">Repeat</keyword>
<evidence type="ECO:0000313" key="10">
    <source>
        <dbReference type="EMBL" id="CCC67110.1"/>
    </source>
</evidence>
<dbReference type="InterPro" id="IPR013890">
    <property type="entry name" value="Tscrpt_rep_Tup1_N"/>
</dbReference>
<name>G0V6L4_NAUCA</name>
<dbReference type="GO" id="GO:0036033">
    <property type="term" value="F:mediator complex binding"/>
    <property type="evidence" value="ECO:0007669"/>
    <property type="project" value="EnsemblFungi"/>
</dbReference>
<keyword evidence="4" id="KW-0805">Transcription regulation</keyword>
<dbReference type="PROSITE" id="PS50294">
    <property type="entry name" value="WD_REPEATS_REGION"/>
    <property type="match status" value="5"/>
</dbReference>
<dbReference type="Proteomes" id="UP000001640">
    <property type="component" value="Chromosome 1"/>
</dbReference>
<dbReference type="InterPro" id="IPR019775">
    <property type="entry name" value="WD40_repeat_CS"/>
</dbReference>
<dbReference type="InterPro" id="IPR001680">
    <property type="entry name" value="WD40_rpt"/>
</dbReference>
<dbReference type="GO" id="GO:0005634">
    <property type="term" value="C:nucleus"/>
    <property type="evidence" value="ECO:0007669"/>
    <property type="project" value="EnsemblFungi"/>
</dbReference>
<dbReference type="OMA" id="HYLVPYN"/>
<dbReference type="SMART" id="SM00320">
    <property type="entry name" value="WD40"/>
    <property type="match status" value="7"/>
</dbReference>
<feature type="compositionally biased region" description="Low complexity" evidence="8">
    <location>
        <begin position="216"/>
        <end position="233"/>
    </location>
</feature>
<dbReference type="STRING" id="1064592.G0V6L4"/>
<dbReference type="AlphaFoldDB" id="G0V6L4"/>
<dbReference type="PANTHER" id="PTHR19879">
    <property type="entry name" value="TRANSCRIPTION INITIATION FACTOR TFIID"/>
    <property type="match status" value="1"/>
</dbReference>
<dbReference type="GO" id="GO:2000879">
    <property type="term" value="P:negative regulation of dipeptide transport"/>
    <property type="evidence" value="ECO:0007669"/>
    <property type="project" value="EnsemblFungi"/>
</dbReference>
<dbReference type="Pfam" id="PF08581">
    <property type="entry name" value="Tup_N"/>
    <property type="match status" value="1"/>
</dbReference>
<evidence type="ECO:0000256" key="8">
    <source>
        <dbReference type="SAM" id="MobiDB-lite"/>
    </source>
</evidence>
<dbReference type="HOGENOM" id="CLU_000288_57_23_1"/>
<accession>G0V6L4</accession>
<dbReference type="Pfam" id="PF00400">
    <property type="entry name" value="WD40"/>
    <property type="match status" value="7"/>
</dbReference>
<keyword evidence="5" id="KW-0804">Transcription</keyword>
<dbReference type="PANTHER" id="PTHR19879:SF9">
    <property type="entry name" value="TRANSCRIPTION INITIATION FACTOR TFIID SUBUNIT 5"/>
    <property type="match status" value="1"/>
</dbReference>
<feature type="region of interest" description="Disordered" evidence="8">
    <location>
        <begin position="134"/>
        <end position="182"/>
    </location>
</feature>
<reference key="2">
    <citation type="submission" date="2011-08" db="EMBL/GenBank/DDBJ databases">
        <title>Genome sequence of Naumovozyma castellii.</title>
        <authorList>
            <person name="Gordon J.L."/>
            <person name="Armisen D."/>
            <person name="Proux-Wera E."/>
            <person name="OhEigeartaigh S.S."/>
            <person name="Byrne K.P."/>
            <person name="Wolfe K.H."/>
        </authorList>
    </citation>
    <scope>NUCLEOTIDE SEQUENCE</scope>
    <source>
        <strain>Type strain:CBS 4309</strain>
    </source>
</reference>
<dbReference type="eggNOG" id="KOG0266">
    <property type="taxonomic scope" value="Eukaryota"/>
</dbReference>
<dbReference type="InterPro" id="IPR020472">
    <property type="entry name" value="WD40_PAC1"/>
</dbReference>
<dbReference type="GeneID" id="96900591"/>
<dbReference type="GO" id="GO:0000122">
    <property type="term" value="P:negative regulation of transcription by RNA polymerase II"/>
    <property type="evidence" value="ECO:0007669"/>
    <property type="project" value="EnsemblFungi"/>
</dbReference>
<dbReference type="GO" id="GO:0045944">
    <property type="term" value="P:positive regulation of transcription by RNA polymerase II"/>
    <property type="evidence" value="ECO:0007669"/>
    <property type="project" value="EnsemblFungi"/>
</dbReference>
<feature type="compositionally biased region" description="Pro residues" evidence="8">
    <location>
        <begin position="199"/>
        <end position="208"/>
    </location>
</feature>
<dbReference type="EMBL" id="HE576752">
    <property type="protein sequence ID" value="CCC67110.1"/>
    <property type="molecule type" value="Genomic_DNA"/>
</dbReference>
<dbReference type="FunFam" id="2.130.10.10:FF:000111">
    <property type="entry name" value="Transcriptional repressor rco-1"/>
    <property type="match status" value="1"/>
</dbReference>
<keyword evidence="11" id="KW-1185">Reference proteome</keyword>
<dbReference type="PROSITE" id="PS00678">
    <property type="entry name" value="WD_REPEATS_1"/>
    <property type="match status" value="3"/>
</dbReference>
<evidence type="ECO:0000256" key="4">
    <source>
        <dbReference type="ARBA" id="ARBA00023015"/>
    </source>
</evidence>
<dbReference type="GO" id="GO:0003714">
    <property type="term" value="F:transcription corepressor activity"/>
    <property type="evidence" value="ECO:0007669"/>
    <property type="project" value="EnsemblFungi"/>
</dbReference>
<protein>
    <recommendedName>
        <fullName evidence="9">Transcriptional repressor Tup1 N-terminal domain-containing protein</fullName>
    </recommendedName>
</protein>
<dbReference type="InParanoid" id="G0V6L4"/>
<dbReference type="KEGG" id="ncs:NCAS_0A05520"/>
<reference evidence="10 11" key="1">
    <citation type="journal article" date="2011" name="Proc. Natl. Acad. Sci. U.S.A.">
        <title>Evolutionary erosion of yeast sex chromosomes by mating-type switching accidents.</title>
        <authorList>
            <person name="Gordon J.L."/>
            <person name="Armisen D."/>
            <person name="Proux-Wera E."/>
            <person name="Oheigeartaigh S.S."/>
            <person name="Byrne K.P."/>
            <person name="Wolfe K.H."/>
        </authorList>
    </citation>
    <scope>NUCLEOTIDE SEQUENCE [LARGE SCALE GENOMIC DNA]</scope>
    <source>
        <strain evidence="11">ATCC 76901 / BCRC 22586 / CBS 4309 / NBRC 1992 / NRRL Y-12630</strain>
    </source>
</reference>
<feature type="repeat" description="WD" evidence="6">
    <location>
        <begin position="425"/>
        <end position="466"/>
    </location>
</feature>
<evidence type="ECO:0000256" key="5">
    <source>
        <dbReference type="ARBA" id="ARBA00023163"/>
    </source>
</evidence>
<dbReference type="OrthoDB" id="17410at2759"/>
<gene>
    <name evidence="10" type="primary">NCAS0A05520</name>
    <name evidence="10" type="ordered locus">NCAS_0A05520</name>
</gene>
<evidence type="ECO:0000256" key="3">
    <source>
        <dbReference type="ARBA" id="ARBA00022737"/>
    </source>
</evidence>
<feature type="domain" description="Transcriptional repressor Tup1 N-terminal" evidence="9">
    <location>
        <begin position="11"/>
        <end position="87"/>
    </location>
</feature>
<dbReference type="GO" id="GO:0017053">
    <property type="term" value="C:transcription repressor complex"/>
    <property type="evidence" value="ECO:0007669"/>
    <property type="project" value="EnsemblFungi"/>
</dbReference>
<dbReference type="GO" id="GO:0042393">
    <property type="term" value="F:histone binding"/>
    <property type="evidence" value="ECO:0007669"/>
    <property type="project" value="EnsemblFungi"/>
</dbReference>
<feature type="repeat" description="WD" evidence="6">
    <location>
        <begin position="473"/>
        <end position="508"/>
    </location>
</feature>
<evidence type="ECO:0000256" key="6">
    <source>
        <dbReference type="PROSITE-ProRule" id="PRU00221"/>
    </source>
</evidence>
<evidence type="ECO:0000256" key="7">
    <source>
        <dbReference type="SAM" id="Coils"/>
    </source>
</evidence>
<dbReference type="GO" id="GO:0006972">
    <property type="term" value="P:hyperosmotic response"/>
    <property type="evidence" value="ECO:0007669"/>
    <property type="project" value="EnsemblFungi"/>
</dbReference>
<dbReference type="GO" id="GO:0080025">
    <property type="term" value="F:phosphatidylinositol-3,5-bisphosphate binding"/>
    <property type="evidence" value="ECO:0007669"/>
    <property type="project" value="EnsemblFungi"/>
</dbReference>
<feature type="coiled-coil region" evidence="7">
    <location>
        <begin position="9"/>
        <end position="36"/>
    </location>
</feature>
<keyword evidence="7" id="KW-0175">Coiled coil</keyword>
<dbReference type="GO" id="GO:0042826">
    <property type="term" value="F:histone deacetylase binding"/>
    <property type="evidence" value="ECO:0007669"/>
    <property type="project" value="EnsemblFungi"/>
</dbReference>
<dbReference type="GO" id="GO:0042304">
    <property type="term" value="P:regulation of fatty acid biosynthetic process"/>
    <property type="evidence" value="ECO:0007669"/>
    <property type="project" value="EnsemblFungi"/>
</dbReference>
<evidence type="ECO:0000256" key="2">
    <source>
        <dbReference type="ARBA" id="ARBA00022574"/>
    </source>
</evidence>
<dbReference type="PRINTS" id="PR00320">
    <property type="entry name" value="GPROTEINBRPT"/>
</dbReference>
<feature type="coiled-coil region" evidence="7">
    <location>
        <begin position="70"/>
        <end position="97"/>
    </location>
</feature>
<feature type="compositionally biased region" description="Low complexity" evidence="8">
    <location>
        <begin position="241"/>
        <end position="252"/>
    </location>
</feature>
<evidence type="ECO:0000313" key="11">
    <source>
        <dbReference type="Proteomes" id="UP000001640"/>
    </source>
</evidence>
<evidence type="ECO:0000256" key="1">
    <source>
        <dbReference type="ARBA" id="ARBA00022491"/>
    </source>
</evidence>
<dbReference type="PROSITE" id="PS50082">
    <property type="entry name" value="WD_REPEATS_2"/>
    <property type="match status" value="5"/>
</dbReference>
<feature type="compositionally biased region" description="Low complexity" evidence="8">
    <location>
        <begin position="152"/>
        <end position="182"/>
    </location>
</feature>
<dbReference type="InterPro" id="IPR015943">
    <property type="entry name" value="WD40/YVTN_repeat-like_dom_sf"/>
</dbReference>
<feature type="region of interest" description="Disordered" evidence="8">
    <location>
        <begin position="196"/>
        <end position="260"/>
    </location>
</feature>
<feature type="repeat" description="WD" evidence="6">
    <location>
        <begin position="516"/>
        <end position="557"/>
    </location>
</feature>
<proteinExistence type="predicted"/>
<dbReference type="CDD" id="cd00200">
    <property type="entry name" value="WD40"/>
    <property type="match status" value="1"/>
</dbReference>
<dbReference type="GO" id="GO:0006974">
    <property type="term" value="P:DNA damage response"/>
    <property type="evidence" value="ECO:0007669"/>
    <property type="project" value="EnsemblFungi"/>
</dbReference>
<organism evidence="10 11">
    <name type="scientific">Naumovozyma castellii</name>
    <name type="common">Yeast</name>
    <name type="synonym">Saccharomyces castellii</name>
    <dbReference type="NCBI Taxonomy" id="27288"/>
    <lineage>
        <taxon>Eukaryota</taxon>
        <taxon>Fungi</taxon>
        <taxon>Dikarya</taxon>
        <taxon>Ascomycota</taxon>
        <taxon>Saccharomycotina</taxon>
        <taxon>Saccharomycetes</taxon>
        <taxon>Saccharomycetales</taxon>
        <taxon>Saccharomycetaceae</taxon>
        <taxon>Naumovozyma</taxon>
    </lineage>
</organism>
<evidence type="ECO:0000259" key="9">
    <source>
        <dbReference type="Pfam" id="PF08581"/>
    </source>
</evidence>
<dbReference type="RefSeq" id="XP_003673493.1">
    <property type="nucleotide sequence ID" value="XM_003673445.1"/>
</dbReference>
<dbReference type="SUPFAM" id="SSF50978">
    <property type="entry name" value="WD40 repeat-like"/>
    <property type="match status" value="1"/>
</dbReference>
<dbReference type="InterPro" id="IPR036322">
    <property type="entry name" value="WD40_repeat_dom_sf"/>
</dbReference>
<dbReference type="GO" id="GO:0000278">
    <property type="term" value="P:mitotic cell cycle"/>
    <property type="evidence" value="ECO:0007669"/>
    <property type="project" value="EnsemblFungi"/>
</dbReference>
<keyword evidence="1" id="KW-0678">Repressor</keyword>
<dbReference type="Gene3D" id="2.130.10.10">
    <property type="entry name" value="YVTN repeat-like/Quinoprotein amine dehydrogenase"/>
    <property type="match status" value="1"/>
</dbReference>
<feature type="repeat" description="WD" evidence="6">
    <location>
        <begin position="390"/>
        <end position="424"/>
    </location>
</feature>